<keyword evidence="2" id="KW-0472">Membrane</keyword>
<accession>A0A921IN09</accession>
<organism evidence="3 4">
    <name type="scientific">Collinsella ihumii</name>
    <dbReference type="NCBI Taxonomy" id="1720204"/>
    <lineage>
        <taxon>Bacteria</taxon>
        <taxon>Bacillati</taxon>
        <taxon>Actinomycetota</taxon>
        <taxon>Coriobacteriia</taxon>
        <taxon>Coriobacteriales</taxon>
        <taxon>Coriobacteriaceae</taxon>
        <taxon>Collinsella</taxon>
    </lineage>
</organism>
<feature type="compositionally biased region" description="Acidic residues" evidence="1">
    <location>
        <begin position="44"/>
        <end position="58"/>
    </location>
</feature>
<comment type="caution">
    <text evidence="3">The sequence shown here is derived from an EMBL/GenBank/DDBJ whole genome shotgun (WGS) entry which is preliminary data.</text>
</comment>
<gene>
    <name evidence="3" type="ORF">K8U80_01160</name>
</gene>
<keyword evidence="2" id="KW-0812">Transmembrane</keyword>
<keyword evidence="2" id="KW-1133">Transmembrane helix</keyword>
<name>A0A921IN09_9ACTN</name>
<reference evidence="3" key="2">
    <citation type="submission" date="2021-09" db="EMBL/GenBank/DDBJ databases">
        <authorList>
            <person name="Gilroy R."/>
        </authorList>
    </citation>
    <scope>NUCLEOTIDE SEQUENCE</scope>
    <source>
        <strain evidence="3">ChiGjej2B2-7701</strain>
    </source>
</reference>
<feature type="compositionally biased region" description="Low complexity" evidence="1">
    <location>
        <begin position="59"/>
        <end position="73"/>
    </location>
</feature>
<dbReference type="SUPFAM" id="SSF109998">
    <property type="entry name" value="Triger factor/SurA peptide-binding domain-like"/>
    <property type="match status" value="1"/>
</dbReference>
<dbReference type="InterPro" id="IPR027304">
    <property type="entry name" value="Trigger_fact/SurA_dom_sf"/>
</dbReference>
<dbReference type="Proteomes" id="UP000746751">
    <property type="component" value="Unassembled WGS sequence"/>
</dbReference>
<feature type="transmembrane region" description="Helical" evidence="2">
    <location>
        <begin position="122"/>
        <end position="141"/>
    </location>
</feature>
<dbReference type="Gene3D" id="1.10.4030.10">
    <property type="entry name" value="Porin chaperone SurA, peptide-binding domain"/>
    <property type="match status" value="1"/>
</dbReference>
<evidence type="ECO:0000313" key="3">
    <source>
        <dbReference type="EMBL" id="HJG29987.1"/>
    </source>
</evidence>
<feature type="compositionally biased region" description="Basic and acidic residues" evidence="1">
    <location>
        <begin position="1"/>
        <end position="24"/>
    </location>
</feature>
<reference evidence="3" key="1">
    <citation type="journal article" date="2021" name="PeerJ">
        <title>Extensive microbial diversity within the chicken gut microbiome revealed by metagenomics and culture.</title>
        <authorList>
            <person name="Gilroy R."/>
            <person name="Ravi A."/>
            <person name="Getino M."/>
            <person name="Pursley I."/>
            <person name="Horton D.L."/>
            <person name="Alikhan N.F."/>
            <person name="Baker D."/>
            <person name="Gharbi K."/>
            <person name="Hall N."/>
            <person name="Watson M."/>
            <person name="Adriaenssens E.M."/>
            <person name="Foster-Nyarko E."/>
            <person name="Jarju S."/>
            <person name="Secka A."/>
            <person name="Antonio M."/>
            <person name="Oren A."/>
            <person name="Chaudhuri R.R."/>
            <person name="La Ragione R."/>
            <person name="Hildebrand F."/>
            <person name="Pallen M.J."/>
        </authorList>
    </citation>
    <scope>NUCLEOTIDE SEQUENCE</scope>
    <source>
        <strain evidence="3">ChiGjej2B2-7701</strain>
    </source>
</reference>
<dbReference type="AlphaFoldDB" id="A0A921IN09"/>
<protein>
    <submittedName>
        <fullName evidence="3">Uncharacterized protein</fullName>
    </submittedName>
</protein>
<feature type="region of interest" description="Disordered" evidence="1">
    <location>
        <begin position="1"/>
        <end position="114"/>
    </location>
</feature>
<dbReference type="EMBL" id="DYVF01000008">
    <property type="protein sequence ID" value="HJG29987.1"/>
    <property type="molecule type" value="Genomic_DNA"/>
</dbReference>
<proteinExistence type="predicted"/>
<feature type="region of interest" description="Disordered" evidence="1">
    <location>
        <begin position="281"/>
        <end position="301"/>
    </location>
</feature>
<evidence type="ECO:0000256" key="1">
    <source>
        <dbReference type="SAM" id="MobiDB-lite"/>
    </source>
</evidence>
<evidence type="ECO:0000256" key="2">
    <source>
        <dbReference type="SAM" id="Phobius"/>
    </source>
</evidence>
<sequence length="392" mass="41291">MGLVQKKEEHDVIDGIEIIERSDTPDDLPTPEYDLVAGKSAEDIAAEADGEGEADDAQEQGAAGSSAAPAAGSHFGRHAKKDADDAKDAEPAASSDVPRGPSDTKDGAGAGGTGGGKSKMPLFAAIAVICVIVAAVVGYFIGSGGFASGAAGIDTATLTDDQLDTTVARYSYNGEDHDVTARELIESQYSLDAVKQGDGTYPTPTADTAIAYVRNQILLGEADARGITVSEDEMTQFAQDTIGMSDFATMAEQYQVSEDQAKEIVRQQATLQKLYDQIVPESTSTVPTAPTEPENGDTSTRSKEYADYIIGLAGDEWDSAAGTWASQDGPYYSALSGTDFTADSASYEQALTAYYTAYQLYAQSSSEATTTWSEFRNGLFANADIDLYGLYQ</sequence>
<evidence type="ECO:0000313" key="4">
    <source>
        <dbReference type="Proteomes" id="UP000746751"/>
    </source>
</evidence>
<feature type="compositionally biased region" description="Basic and acidic residues" evidence="1">
    <location>
        <begin position="81"/>
        <end position="90"/>
    </location>
</feature>